<comment type="caution">
    <text evidence="1">The sequence shown here is derived from an EMBL/GenBank/DDBJ whole genome shotgun (WGS) entry which is preliminary data.</text>
</comment>
<dbReference type="AlphaFoldDB" id="X1W177"/>
<name>X1W177_9ZZZZ</name>
<accession>X1W177</accession>
<organism evidence="1">
    <name type="scientific">marine sediment metagenome</name>
    <dbReference type="NCBI Taxonomy" id="412755"/>
    <lineage>
        <taxon>unclassified sequences</taxon>
        <taxon>metagenomes</taxon>
        <taxon>ecological metagenomes</taxon>
    </lineage>
</organism>
<feature type="non-terminal residue" evidence="1">
    <location>
        <position position="1"/>
    </location>
</feature>
<protein>
    <submittedName>
        <fullName evidence="1">Uncharacterized protein</fullName>
    </submittedName>
</protein>
<dbReference type="EMBL" id="BARW01040942">
    <property type="protein sequence ID" value="GAJ21475.1"/>
    <property type="molecule type" value="Genomic_DNA"/>
</dbReference>
<sequence length="42" mass="4758">DVIRGDIGLTSLKYLRFNDMISTIGLSEEKLCPGCWKECSHK</sequence>
<evidence type="ECO:0000313" key="1">
    <source>
        <dbReference type="EMBL" id="GAJ21475.1"/>
    </source>
</evidence>
<gene>
    <name evidence="1" type="ORF">S12H4_61594</name>
</gene>
<proteinExistence type="predicted"/>
<reference evidence="1" key="1">
    <citation type="journal article" date="2014" name="Front. Microbiol.">
        <title>High frequency of phylogenetically diverse reductive dehalogenase-homologous genes in deep subseafloor sedimentary metagenomes.</title>
        <authorList>
            <person name="Kawai M."/>
            <person name="Futagami T."/>
            <person name="Toyoda A."/>
            <person name="Takaki Y."/>
            <person name="Nishi S."/>
            <person name="Hori S."/>
            <person name="Arai W."/>
            <person name="Tsubouchi T."/>
            <person name="Morono Y."/>
            <person name="Uchiyama I."/>
            <person name="Ito T."/>
            <person name="Fujiyama A."/>
            <person name="Inagaki F."/>
            <person name="Takami H."/>
        </authorList>
    </citation>
    <scope>NUCLEOTIDE SEQUENCE</scope>
    <source>
        <strain evidence="1">Expedition CK06-06</strain>
    </source>
</reference>